<dbReference type="SUPFAM" id="SSF55729">
    <property type="entry name" value="Acyl-CoA N-acyltransferases (Nat)"/>
    <property type="match status" value="1"/>
</dbReference>
<dbReference type="Pfam" id="PF00583">
    <property type="entry name" value="Acetyltransf_1"/>
    <property type="match status" value="1"/>
</dbReference>
<dbReference type="Gene3D" id="3.40.630.30">
    <property type="match status" value="1"/>
</dbReference>
<dbReference type="InterPro" id="IPR050832">
    <property type="entry name" value="Bact_Acetyltransf"/>
</dbReference>
<evidence type="ECO:0000259" key="3">
    <source>
        <dbReference type="PROSITE" id="PS51186"/>
    </source>
</evidence>
<dbReference type="Proteomes" id="UP000670947">
    <property type="component" value="Unassembled WGS sequence"/>
</dbReference>
<evidence type="ECO:0000313" key="5">
    <source>
        <dbReference type="Proteomes" id="UP000670947"/>
    </source>
</evidence>
<keyword evidence="1 4" id="KW-0808">Transferase</keyword>
<sequence>MLNYILHNDHANPRIAVSQAKPDDAPAVMALLVGAARWLQSKGSSQWSALLSGDDHHDVVGHIAAGELFLFKDGDALAGIVLLMQTPKQWDLDLWGPDGHEPNVYLHRLAINREHAGQGLGTDIVRWAETGISFPGKRTMRLDCIASNPKLNDFYRGLGYAYKGTSPSGFCLYEKPLARD</sequence>
<keyword evidence="2 4" id="KW-0012">Acyltransferase</keyword>
<dbReference type="InterPro" id="IPR000182">
    <property type="entry name" value="GNAT_dom"/>
</dbReference>
<gene>
    <name evidence="4" type="ORF">I8J29_19180</name>
</gene>
<dbReference type="GO" id="GO:0016746">
    <property type="term" value="F:acyltransferase activity"/>
    <property type="evidence" value="ECO:0007669"/>
    <property type="project" value="UniProtKB-KW"/>
</dbReference>
<dbReference type="PROSITE" id="PS51186">
    <property type="entry name" value="GNAT"/>
    <property type="match status" value="1"/>
</dbReference>
<comment type="caution">
    <text evidence="4">The sequence shown here is derived from an EMBL/GenBank/DDBJ whole genome shotgun (WGS) entry which is preliminary data.</text>
</comment>
<dbReference type="PANTHER" id="PTHR43877:SF2">
    <property type="entry name" value="AMINOALKYLPHOSPHONATE N-ACETYLTRANSFERASE-RELATED"/>
    <property type="match status" value="1"/>
</dbReference>
<dbReference type="EMBL" id="JAGGDJ010000017">
    <property type="protein sequence ID" value="MBO7746338.1"/>
    <property type="molecule type" value="Genomic_DNA"/>
</dbReference>
<protein>
    <submittedName>
        <fullName evidence="4">GNAT family N-acetyltransferase</fullName>
        <ecNumber evidence="4">2.3.1.-</ecNumber>
    </submittedName>
</protein>
<dbReference type="InterPro" id="IPR016181">
    <property type="entry name" value="Acyl_CoA_acyltransferase"/>
</dbReference>
<dbReference type="PANTHER" id="PTHR43877">
    <property type="entry name" value="AMINOALKYLPHOSPHONATE N-ACETYLTRANSFERASE-RELATED-RELATED"/>
    <property type="match status" value="1"/>
</dbReference>
<feature type="domain" description="N-acetyltransferase" evidence="3">
    <location>
        <begin position="15"/>
        <end position="178"/>
    </location>
</feature>
<evidence type="ECO:0000313" key="4">
    <source>
        <dbReference type="EMBL" id="MBO7746338.1"/>
    </source>
</evidence>
<dbReference type="RefSeq" id="WP_208849123.1">
    <property type="nucleotide sequence ID" value="NZ_JAGGDJ010000017.1"/>
</dbReference>
<evidence type="ECO:0000256" key="1">
    <source>
        <dbReference type="ARBA" id="ARBA00022679"/>
    </source>
</evidence>
<evidence type="ECO:0000256" key="2">
    <source>
        <dbReference type="ARBA" id="ARBA00023315"/>
    </source>
</evidence>
<dbReference type="CDD" id="cd04301">
    <property type="entry name" value="NAT_SF"/>
    <property type="match status" value="1"/>
</dbReference>
<name>A0ABS3WDJ8_9BACL</name>
<organism evidence="4 5">
    <name type="scientific">Paenibacillus artemisiicola</name>
    <dbReference type="NCBI Taxonomy" id="1172618"/>
    <lineage>
        <taxon>Bacteria</taxon>
        <taxon>Bacillati</taxon>
        <taxon>Bacillota</taxon>
        <taxon>Bacilli</taxon>
        <taxon>Bacillales</taxon>
        <taxon>Paenibacillaceae</taxon>
        <taxon>Paenibacillus</taxon>
    </lineage>
</organism>
<accession>A0ABS3WDJ8</accession>
<dbReference type="EC" id="2.3.1.-" evidence="4"/>
<reference evidence="4 5" key="1">
    <citation type="submission" date="2021-03" db="EMBL/GenBank/DDBJ databases">
        <title>Paenibacillus artemisicola MWE-103 whole genome sequence.</title>
        <authorList>
            <person name="Ham Y.J."/>
        </authorList>
    </citation>
    <scope>NUCLEOTIDE SEQUENCE [LARGE SCALE GENOMIC DNA]</scope>
    <source>
        <strain evidence="4 5">MWE-103</strain>
    </source>
</reference>
<proteinExistence type="predicted"/>
<keyword evidence="5" id="KW-1185">Reference proteome</keyword>